<evidence type="ECO:0000313" key="5">
    <source>
        <dbReference type="Proteomes" id="UP001448207"/>
    </source>
</evidence>
<name>A0ABR3B6B0_PHYBL</name>
<feature type="region of interest" description="Disordered" evidence="2">
    <location>
        <begin position="440"/>
        <end position="483"/>
    </location>
</feature>
<protein>
    <submittedName>
        <fullName evidence="4">Rab-GTPase-TBC domain-containing protein</fullName>
    </submittedName>
</protein>
<accession>A0ABR3B6B0</accession>
<dbReference type="SMART" id="SM00164">
    <property type="entry name" value="TBC"/>
    <property type="match status" value="1"/>
</dbReference>
<evidence type="ECO:0000313" key="4">
    <source>
        <dbReference type="EMBL" id="KAL0088967.1"/>
    </source>
</evidence>
<dbReference type="Pfam" id="PF00566">
    <property type="entry name" value="RabGAP-TBC"/>
    <property type="match status" value="1"/>
</dbReference>
<dbReference type="PROSITE" id="PS50086">
    <property type="entry name" value="TBC_RABGAP"/>
    <property type="match status" value="1"/>
</dbReference>
<organism evidence="4 5">
    <name type="scientific">Phycomyces blakesleeanus</name>
    <dbReference type="NCBI Taxonomy" id="4837"/>
    <lineage>
        <taxon>Eukaryota</taxon>
        <taxon>Fungi</taxon>
        <taxon>Fungi incertae sedis</taxon>
        <taxon>Mucoromycota</taxon>
        <taxon>Mucoromycotina</taxon>
        <taxon>Mucoromycetes</taxon>
        <taxon>Mucorales</taxon>
        <taxon>Phycomycetaceae</taxon>
        <taxon>Phycomyces</taxon>
    </lineage>
</organism>
<dbReference type="PANTHER" id="PTHR22957:SF337">
    <property type="entry name" value="TBC1 DOMAIN FAMILY MEMBER 5"/>
    <property type="match status" value="1"/>
</dbReference>
<dbReference type="EMBL" id="JBCLYO010000005">
    <property type="protein sequence ID" value="KAL0088967.1"/>
    <property type="molecule type" value="Genomic_DNA"/>
</dbReference>
<dbReference type="Gene3D" id="1.10.472.80">
    <property type="entry name" value="Ypt/Rab-GAP domain of gyp1p, domain 3"/>
    <property type="match status" value="1"/>
</dbReference>
<dbReference type="Gene3D" id="1.10.8.270">
    <property type="entry name" value="putative rabgap domain of human tbc1 domain family member 14 like domains"/>
    <property type="match status" value="1"/>
</dbReference>
<dbReference type="InterPro" id="IPR035969">
    <property type="entry name" value="Rab-GAP_TBC_sf"/>
</dbReference>
<gene>
    <name evidence="4" type="ORF">J3Q64DRAFT_1637136</name>
</gene>
<proteinExistence type="predicted"/>
<evidence type="ECO:0000259" key="3">
    <source>
        <dbReference type="PROSITE" id="PS50086"/>
    </source>
</evidence>
<keyword evidence="5" id="KW-1185">Reference proteome</keyword>
<evidence type="ECO:0000256" key="1">
    <source>
        <dbReference type="ARBA" id="ARBA00022468"/>
    </source>
</evidence>
<reference evidence="4 5" key="1">
    <citation type="submission" date="2024-04" db="EMBL/GenBank/DDBJ databases">
        <title>Symmetric and asymmetric DNA N6-adenine methylation regulates different biological responses in Mucorales.</title>
        <authorList>
            <consortium name="Lawrence Berkeley National Laboratory"/>
            <person name="Lax C."/>
            <person name="Mondo S.J."/>
            <person name="Osorio-Concepcion M."/>
            <person name="Muszewska A."/>
            <person name="Corrochano-Luque M."/>
            <person name="Gutierrez G."/>
            <person name="Riley R."/>
            <person name="Lipzen A."/>
            <person name="Guo J."/>
            <person name="Hundley H."/>
            <person name="Amirebrahimi M."/>
            <person name="Ng V."/>
            <person name="Lorenzo-Gutierrez D."/>
            <person name="Binder U."/>
            <person name="Yang J."/>
            <person name="Song Y."/>
            <person name="Canovas D."/>
            <person name="Navarro E."/>
            <person name="Freitag M."/>
            <person name="Gabaldon T."/>
            <person name="Grigoriev I.V."/>
            <person name="Corrochano L.M."/>
            <person name="Nicolas F.E."/>
            <person name="Garre V."/>
        </authorList>
    </citation>
    <scope>NUCLEOTIDE SEQUENCE [LARGE SCALE GENOMIC DNA]</scope>
    <source>
        <strain evidence="4 5">L51</strain>
    </source>
</reference>
<dbReference type="InterPro" id="IPR000195">
    <property type="entry name" value="Rab-GAP-TBC_dom"/>
</dbReference>
<sequence length="683" mass="77558">MTNKTDSQEDLTDNNPLALNESNPWQQFFADSEIRKIIRQDVDRTFPDVEYFRSEETQQRMTDILFIYCKINHDVSYRQGMHELLAPLYWIIDKDSIDLSENGDDLTSVSEPATKIMMQVLNSTYVEHDAYLLFERMMKYAKPWYEFNDDVPSRPACRRIQHEYLQAIDPPLYKHLESFGIEPQLYGIRWLRLLFGREFDINDLLKLWDAIFAQDPTLKIAEYICLAILLRVRDKLINHEYAECLTLLMRPSHLSGPASLVEQAKYLQENLSEDAALHILRQNDVRAGKEPRDSLWDGVRVVKADTNSRIAPNRLDQRRSQGANLDGFSSLTRGVMKSPHVREINKAIAGVMGTVQKNVNIIGDNMLGRRQTVPSEFPAGIDRLAATGSFHTHDSQNTSPENRRRKESDELARLQATNRQMADLMAKCIDLMEKELFSNSPEQVISKETTDETSEDVDQNNNNNNNNSTSSKASTSSSVSSKPDEVSLTMALAGLKHIRDVLSGKQIQFDPSAVSLLGKRNDQSSPDWRWDLVEHEEALEDKSQTPLVNNNTYLQTKPLPPINMTMPDIKALPPVNYIPTNPPPPKPQVVYRIEDLLSDPALQPPDFIRAMSSPLSSSSLSLSSPSASDLFNLTVDSTPKTPKKRSSFTFSRTVEATSISAHTMDPLDAKNVDKRKAYDYDMF</sequence>
<evidence type="ECO:0000256" key="2">
    <source>
        <dbReference type="SAM" id="MobiDB-lite"/>
    </source>
</evidence>
<feature type="compositionally biased region" description="Low complexity" evidence="2">
    <location>
        <begin position="460"/>
        <end position="481"/>
    </location>
</feature>
<dbReference type="PANTHER" id="PTHR22957">
    <property type="entry name" value="TBC1 DOMAIN FAMILY MEMBER GTPASE-ACTIVATING PROTEIN"/>
    <property type="match status" value="1"/>
</dbReference>
<dbReference type="Proteomes" id="UP001448207">
    <property type="component" value="Unassembled WGS sequence"/>
</dbReference>
<dbReference type="SUPFAM" id="SSF47923">
    <property type="entry name" value="Ypt/Rab-GAP domain of gyp1p"/>
    <property type="match status" value="2"/>
</dbReference>
<feature type="region of interest" description="Disordered" evidence="2">
    <location>
        <begin position="387"/>
        <end position="409"/>
    </location>
</feature>
<keyword evidence="1" id="KW-0343">GTPase activation</keyword>
<feature type="domain" description="Rab-GAP TBC" evidence="3">
    <location>
        <begin position="1"/>
        <end position="215"/>
    </location>
</feature>
<comment type="caution">
    <text evidence="4">The sequence shown here is derived from an EMBL/GenBank/DDBJ whole genome shotgun (WGS) entry which is preliminary data.</text>
</comment>